<gene>
    <name evidence="5" type="ORF">CLV70_14216</name>
</gene>
<name>A0A2T0RCI2_9ACTN</name>
<dbReference type="PANTHER" id="PTHR46832">
    <property type="entry name" value="5'-METHYLTHIOADENOSINE/S-ADENOSYLHOMOCYSTEINE NUCLEOSIDASE"/>
    <property type="match status" value="1"/>
</dbReference>
<feature type="domain" description="CATRA-Associated Small Protein" evidence="4">
    <location>
        <begin position="14"/>
        <end position="95"/>
    </location>
</feature>
<keyword evidence="6" id="KW-1185">Reference proteome</keyword>
<dbReference type="GO" id="GO:0019284">
    <property type="term" value="P:L-methionine salvage from S-adenosylmethionine"/>
    <property type="evidence" value="ECO:0007669"/>
    <property type="project" value="TreeGrafter"/>
</dbReference>
<protein>
    <submittedName>
        <fullName evidence="5">Nucleoside phosphorylase</fullName>
    </submittedName>
</protein>
<dbReference type="OrthoDB" id="3867284at2"/>
<comment type="caution">
    <text evidence="5">The sequence shown here is derived from an EMBL/GenBank/DDBJ whole genome shotgun (WGS) entry which is preliminary data.</text>
</comment>
<dbReference type="Pfam" id="PF20271">
    <property type="entry name" value="CATASP"/>
    <property type="match status" value="1"/>
</dbReference>
<dbReference type="Pfam" id="PF20270">
    <property type="entry name" value="CATRA-C"/>
    <property type="match status" value="2"/>
</dbReference>
<feature type="domain" description="CASPASE and TPR Repeat-Associated C-terminal" evidence="3">
    <location>
        <begin position="309"/>
        <end position="340"/>
    </location>
</feature>
<dbReference type="InterPro" id="IPR035994">
    <property type="entry name" value="Nucleoside_phosphorylase_sf"/>
</dbReference>
<evidence type="ECO:0000259" key="4">
    <source>
        <dbReference type="Pfam" id="PF20271"/>
    </source>
</evidence>
<dbReference type="InterPro" id="IPR046922">
    <property type="entry name" value="CATRA-N"/>
</dbReference>
<proteinExistence type="predicted"/>
<evidence type="ECO:0000259" key="3">
    <source>
        <dbReference type="Pfam" id="PF20270"/>
    </source>
</evidence>
<reference evidence="5 6" key="1">
    <citation type="submission" date="2018-03" db="EMBL/GenBank/DDBJ databases">
        <title>Genomic Encyclopedia of Archaeal and Bacterial Type Strains, Phase II (KMG-II): from individual species to whole genera.</title>
        <authorList>
            <person name="Goeker M."/>
        </authorList>
    </citation>
    <scope>NUCLEOTIDE SEQUENCE [LARGE SCALE GENOMIC DNA]</scope>
    <source>
        <strain evidence="5 6">DSM 45348</strain>
    </source>
</reference>
<dbReference type="AlphaFoldDB" id="A0A2T0RCI2"/>
<evidence type="ECO:0000313" key="6">
    <source>
        <dbReference type="Proteomes" id="UP000239209"/>
    </source>
</evidence>
<dbReference type="InterPro" id="IPR046924">
    <property type="entry name" value="CATASP"/>
</dbReference>
<feature type="compositionally biased region" description="Basic residues" evidence="1">
    <location>
        <begin position="629"/>
        <end position="639"/>
    </location>
</feature>
<evidence type="ECO:0000256" key="1">
    <source>
        <dbReference type="SAM" id="MobiDB-lite"/>
    </source>
</evidence>
<sequence length="728" mass="78994">MDPATPDSGVKQQALEALTDLLGWRLNADEWQAVAPVLENLDAAVRDGGDEALAAQTAELEALSPYRIVPIELDYPAPASVRLRANSLIHTLTGERPAAPAPYPTRGNLSADATGVRQELVVHAFAPMDGPWAEPAYQQIRRLWNRAAQALAATGALGEPELPADGLRLPAGPLLAGRQRPDQAAQMVLRREHDALVLSIGWRAMPDNATGWDEWERQWERIAQDDTGELLGVARLRLGFAPPDGVGGLLTGELWESGGTALATAGTLWELPPYDAHDRLQRSLLAVAPDEQEAALSALVWSDRSPAMPPLARYLLDAAKVRYELRVRQAEDAALRRATTTGAEGELVILTSLLDDLRLTVGIARSNMARVLRTIGVDADAPAGVFADDLGTADWFDETLADQLHYLGNARERARHRGPHAEAVTTPTVGIITAMPEEYAAMAVMLDEAEEKQVDSDYAPYFVGTVPSTDADRPHRVVLTKLGATANNDAAAQVAHLVRSFPDVSRVLMVGIAAGVPSPGRPAEHVRLGDIVVATWGIADYDHIVDRPDGDSPRMAPPRPSYQLVSQAGMLAANELLYNHRPWEDELDRLIALLPAYARPDEATDVLYTSDEPDAEPRPHPAPELSGRRPGRPTVHHGRIGSANRSLRNAETRDRLAAKYMLRAIEMEGAGVAWSSFASSRGWMIVRGVSDYGDRRMATNWRKYASAVAAAYTRALLGRCPPIAPFRA</sequence>
<dbReference type="EMBL" id="PVZG01000042">
    <property type="protein sequence ID" value="PRY18886.1"/>
    <property type="molecule type" value="Genomic_DNA"/>
</dbReference>
<dbReference type="GO" id="GO:0005829">
    <property type="term" value="C:cytosol"/>
    <property type="evidence" value="ECO:0007669"/>
    <property type="project" value="TreeGrafter"/>
</dbReference>
<dbReference type="SUPFAM" id="SSF53167">
    <property type="entry name" value="Purine and uridine phosphorylases"/>
    <property type="match status" value="1"/>
</dbReference>
<evidence type="ECO:0000259" key="2">
    <source>
        <dbReference type="Pfam" id="PF20269"/>
    </source>
</evidence>
<dbReference type="InterPro" id="IPR046923">
    <property type="entry name" value="CATRA-C"/>
</dbReference>
<dbReference type="RefSeq" id="WP_146164327.1">
    <property type="nucleotide sequence ID" value="NZ_PVZG01000042.1"/>
</dbReference>
<evidence type="ECO:0000313" key="5">
    <source>
        <dbReference type="EMBL" id="PRY18886.1"/>
    </source>
</evidence>
<accession>A0A2T0RCI2</accession>
<dbReference type="GO" id="GO:0008930">
    <property type="term" value="F:methylthioadenosine nucleosidase activity"/>
    <property type="evidence" value="ECO:0007669"/>
    <property type="project" value="TreeGrafter"/>
</dbReference>
<feature type="domain" description="CASPASE and TPR Repeat-Associated N-terminal" evidence="2">
    <location>
        <begin position="119"/>
        <end position="303"/>
    </location>
</feature>
<feature type="domain" description="CASPASE and TPR Repeat-Associated C-terminal" evidence="3">
    <location>
        <begin position="341"/>
        <end position="414"/>
    </location>
</feature>
<dbReference type="GO" id="GO:0008782">
    <property type="term" value="F:adenosylhomocysteine nucleosidase activity"/>
    <property type="evidence" value="ECO:0007669"/>
    <property type="project" value="TreeGrafter"/>
</dbReference>
<dbReference type="PANTHER" id="PTHR46832:SF1">
    <property type="entry name" value="5'-METHYLTHIOADENOSINE_S-ADENOSYLHOMOCYSTEINE NUCLEOSIDASE"/>
    <property type="match status" value="1"/>
</dbReference>
<dbReference type="GO" id="GO:0009116">
    <property type="term" value="P:nucleoside metabolic process"/>
    <property type="evidence" value="ECO:0007669"/>
    <property type="project" value="InterPro"/>
</dbReference>
<dbReference type="NCBIfam" id="NF038357">
    <property type="entry name" value="BN6_48550_fam"/>
    <property type="match status" value="1"/>
</dbReference>
<dbReference type="Gene3D" id="3.40.50.1580">
    <property type="entry name" value="Nucleoside phosphorylase domain"/>
    <property type="match status" value="1"/>
</dbReference>
<dbReference type="Proteomes" id="UP000239209">
    <property type="component" value="Unassembled WGS sequence"/>
</dbReference>
<organism evidence="5 6">
    <name type="scientific">Pseudosporangium ferrugineum</name>
    <dbReference type="NCBI Taxonomy" id="439699"/>
    <lineage>
        <taxon>Bacteria</taxon>
        <taxon>Bacillati</taxon>
        <taxon>Actinomycetota</taxon>
        <taxon>Actinomycetes</taxon>
        <taxon>Micromonosporales</taxon>
        <taxon>Micromonosporaceae</taxon>
        <taxon>Pseudosporangium</taxon>
    </lineage>
</organism>
<dbReference type="Pfam" id="PF20269">
    <property type="entry name" value="CATRA-N"/>
    <property type="match status" value="1"/>
</dbReference>
<feature type="region of interest" description="Disordered" evidence="1">
    <location>
        <begin position="609"/>
        <end position="648"/>
    </location>
</feature>